<dbReference type="EMBL" id="BMML01000003">
    <property type="protein sequence ID" value="GGM98218.1"/>
    <property type="molecule type" value="Genomic_DNA"/>
</dbReference>
<dbReference type="Gene3D" id="3.40.50.720">
    <property type="entry name" value="NAD(P)-binding Rossmann-like Domain"/>
    <property type="match status" value="1"/>
</dbReference>
<evidence type="ECO:0000259" key="1">
    <source>
        <dbReference type="Pfam" id="PF19328"/>
    </source>
</evidence>
<dbReference type="SUPFAM" id="SSF51735">
    <property type="entry name" value="NAD(P)-binding Rossmann-fold domains"/>
    <property type="match status" value="1"/>
</dbReference>
<dbReference type="AlphaFoldDB" id="A0A917X9R1"/>
<dbReference type="InterPro" id="IPR045760">
    <property type="entry name" value="DAP_DH_C"/>
</dbReference>
<dbReference type="InterPro" id="IPR036291">
    <property type="entry name" value="NAD(P)-bd_dom_sf"/>
</dbReference>
<proteinExistence type="predicted"/>
<dbReference type="CDD" id="cd24146">
    <property type="entry name" value="nat-AmDH_N_like"/>
    <property type="match status" value="1"/>
</dbReference>
<organism evidence="2 3">
    <name type="scientific">Streptomyces fuscichromogenes</name>
    <dbReference type="NCBI Taxonomy" id="1324013"/>
    <lineage>
        <taxon>Bacteria</taxon>
        <taxon>Bacillati</taxon>
        <taxon>Actinomycetota</taxon>
        <taxon>Actinomycetes</taxon>
        <taxon>Kitasatosporales</taxon>
        <taxon>Streptomycetaceae</taxon>
        <taxon>Streptomyces</taxon>
    </lineage>
</organism>
<sequence length="344" mass="37117">MAGKRYRVAQWATGHTGISSLRSIIEHPQYDLVGLRVYADDKVGRDAGELCGLASTGVVATRDIEEILAARPDCVMYMPLLHQESIDDMCRILESGSNIVTTVVGFPHAGTLDPGVRERVEAACSRGGTSLYGTGSCPGFITEVVPLALLVMERRFDNIAIAQYADLSTRRSPEFLREIFGIDPATADLADGAARSERTDGAALRQIADAMSVPIDDITATSEIAVATKDTEIGVMTVPAGTVGAWRQDITGYHRGSPLFSYSRVKYVVRDLEPAWEVLNTGWHVSVRGDVPMEMDLRFASDGYGTWSPGINANLPVNSVADVCDARPGILTTAELPLVPNFSR</sequence>
<comment type="caution">
    <text evidence="2">The sequence shown here is derived from an EMBL/GenBank/DDBJ whole genome shotgun (WGS) entry which is preliminary data.</text>
</comment>
<gene>
    <name evidence="2" type="primary">dapB</name>
    <name evidence="2" type="ORF">GCM10011578_018990</name>
</gene>
<evidence type="ECO:0000313" key="2">
    <source>
        <dbReference type="EMBL" id="GGM98218.1"/>
    </source>
</evidence>
<reference evidence="2" key="2">
    <citation type="submission" date="2020-09" db="EMBL/GenBank/DDBJ databases">
        <authorList>
            <person name="Sun Q."/>
            <person name="Zhou Y."/>
        </authorList>
    </citation>
    <scope>NUCLEOTIDE SEQUENCE</scope>
    <source>
        <strain evidence="2">CGMCC 4.7110</strain>
    </source>
</reference>
<accession>A0A917X9R1</accession>
<evidence type="ECO:0000313" key="3">
    <source>
        <dbReference type="Proteomes" id="UP000653411"/>
    </source>
</evidence>
<feature type="domain" description="2,4-diaminopentanoate dehydrogenase C-terminal" evidence="1">
    <location>
        <begin position="204"/>
        <end position="339"/>
    </location>
</feature>
<keyword evidence="3" id="KW-1185">Reference proteome</keyword>
<name>A0A917X9R1_9ACTN</name>
<reference evidence="2" key="1">
    <citation type="journal article" date="2014" name="Int. J. Syst. Evol. Microbiol.">
        <title>Complete genome sequence of Corynebacterium casei LMG S-19264T (=DSM 44701T), isolated from a smear-ripened cheese.</title>
        <authorList>
            <consortium name="US DOE Joint Genome Institute (JGI-PGF)"/>
            <person name="Walter F."/>
            <person name="Albersmeier A."/>
            <person name="Kalinowski J."/>
            <person name="Ruckert C."/>
        </authorList>
    </citation>
    <scope>NUCLEOTIDE SEQUENCE</scope>
    <source>
        <strain evidence="2">CGMCC 4.7110</strain>
    </source>
</reference>
<dbReference type="Pfam" id="PF19328">
    <property type="entry name" value="DAP_DH_C"/>
    <property type="match status" value="1"/>
</dbReference>
<dbReference type="Proteomes" id="UP000653411">
    <property type="component" value="Unassembled WGS sequence"/>
</dbReference>
<protein>
    <submittedName>
        <fullName evidence="2">Dihydrodipicolinate reductase</fullName>
    </submittedName>
</protein>
<dbReference type="RefSeq" id="WP_189262143.1">
    <property type="nucleotide sequence ID" value="NZ_BMML01000003.1"/>
</dbReference>